<gene>
    <name evidence="4" type="ORF">QF205_06380</name>
</gene>
<keyword evidence="2" id="KW-1133">Transmembrane helix</keyword>
<sequence>MPCPRIPEPLAGGIRAGGGRPAAAPAEDRHHECAQRTGEASRAEHAGGEGHGRAARLRVLVLGAGLIGSALAKALALQGHDPLLVSRRPDATAGTPGIDFGALPDDRALLDMLAGVDVLVNTVGIFREPADQSFDAVHVKGPLALFDAARRAGVRRIVQLSALGAAPASPLPYFSSKGRAERLLREIGIDHAIVRPSLVFAPAGTSTRWFAQLASLPLLPLPGGGTQQVQPLHLDDLVHALVRLVEARSVPGSLDAVGPRPLPLHRYLDLFRRAMGVPGASVPVPRAVASLGAAALGKVSPALPVNADALAMLDAGNTADPAPFAQWLGRDARDPAAFVAGAADLRWPALLGWSVPLMRLALAAMWIATGIVSLWLYPREASLALLAEVGLRGALADAALVTAALLDIALGIGLLARRWRQPVYLGQLLLVLGYTAIITLWLPAQWLHPFGPVLKNLPLLAMILALWSLDRKPWT</sequence>
<dbReference type="InterPro" id="IPR025695">
    <property type="entry name" value="DoxX-like"/>
</dbReference>
<feature type="domain" description="NAD-dependent epimerase/dehydratase" evidence="3">
    <location>
        <begin position="59"/>
        <end position="247"/>
    </location>
</feature>
<dbReference type="InterPro" id="IPR001509">
    <property type="entry name" value="Epimerase_deHydtase"/>
</dbReference>
<dbReference type="InterPro" id="IPR051207">
    <property type="entry name" value="ComplexI_NDUFA9_subunit"/>
</dbReference>
<reference evidence="4" key="2">
    <citation type="submission" date="2023-04" db="EMBL/GenBank/DDBJ databases">
        <authorList>
            <person name="Sun J.-Q."/>
        </authorList>
    </citation>
    <scope>NUCLEOTIDE SEQUENCE</scope>
    <source>
        <strain evidence="4">CC-YY355</strain>
    </source>
</reference>
<evidence type="ECO:0000256" key="2">
    <source>
        <dbReference type="SAM" id="Phobius"/>
    </source>
</evidence>
<name>A0ABT6MQJ0_9GAMM</name>
<protein>
    <submittedName>
        <fullName evidence="4">SDR family oxidoreductase</fullName>
    </submittedName>
</protein>
<dbReference type="PANTHER" id="PTHR12126:SF11">
    <property type="entry name" value="NADH DEHYDROGENASE [UBIQUINONE] 1 ALPHA SUBCOMPLEX SUBUNIT 9, MITOCHONDRIAL"/>
    <property type="match status" value="1"/>
</dbReference>
<dbReference type="Gene3D" id="3.40.50.720">
    <property type="entry name" value="NAD(P)-binding Rossmann-like Domain"/>
    <property type="match status" value="1"/>
</dbReference>
<dbReference type="RefSeq" id="WP_280941905.1">
    <property type="nucleotide sequence ID" value="NZ_JARYGX010000013.1"/>
</dbReference>
<feature type="compositionally biased region" description="Basic and acidic residues" evidence="1">
    <location>
        <begin position="26"/>
        <end position="49"/>
    </location>
</feature>
<dbReference type="SUPFAM" id="SSF51735">
    <property type="entry name" value="NAD(P)-binding Rossmann-fold domains"/>
    <property type="match status" value="1"/>
</dbReference>
<dbReference type="Pfam" id="PF13781">
    <property type="entry name" value="DoxX_3"/>
    <property type="match status" value="1"/>
</dbReference>
<organism evidence="4 5">
    <name type="scientific">Luteimonas composti</name>
    <dbReference type="NCBI Taxonomy" id="398257"/>
    <lineage>
        <taxon>Bacteria</taxon>
        <taxon>Pseudomonadati</taxon>
        <taxon>Pseudomonadota</taxon>
        <taxon>Gammaproteobacteria</taxon>
        <taxon>Lysobacterales</taxon>
        <taxon>Lysobacteraceae</taxon>
        <taxon>Luteimonas</taxon>
    </lineage>
</organism>
<dbReference type="EMBL" id="JARYGX010000013">
    <property type="protein sequence ID" value="MDH7452709.1"/>
    <property type="molecule type" value="Genomic_DNA"/>
</dbReference>
<evidence type="ECO:0000259" key="3">
    <source>
        <dbReference type="Pfam" id="PF01370"/>
    </source>
</evidence>
<reference evidence="4" key="1">
    <citation type="journal article" date="2007" name="Int. J. Syst. Evol. Microbiol.">
        <title>Luteimonas composti sp. nov., a moderately thermophilic bacterium isolated from food waste.</title>
        <authorList>
            <person name="Young C.C."/>
            <person name="Kampfer P."/>
            <person name="Chen W.M."/>
            <person name="Yen W.S."/>
            <person name="Arun A.B."/>
            <person name="Lai W.A."/>
            <person name="Shen F.T."/>
            <person name="Rekha P.D."/>
            <person name="Lin K.Y."/>
            <person name="Chou J.H."/>
        </authorList>
    </citation>
    <scope>NUCLEOTIDE SEQUENCE</scope>
    <source>
        <strain evidence="4">CC-YY355</strain>
    </source>
</reference>
<dbReference type="InterPro" id="IPR036291">
    <property type="entry name" value="NAD(P)-bd_dom_sf"/>
</dbReference>
<proteinExistence type="predicted"/>
<evidence type="ECO:0000256" key="1">
    <source>
        <dbReference type="SAM" id="MobiDB-lite"/>
    </source>
</evidence>
<keyword evidence="2" id="KW-0812">Transmembrane</keyword>
<feature type="region of interest" description="Disordered" evidence="1">
    <location>
        <begin position="1"/>
        <end position="49"/>
    </location>
</feature>
<feature type="transmembrane region" description="Helical" evidence="2">
    <location>
        <begin position="423"/>
        <end position="444"/>
    </location>
</feature>
<keyword evidence="5" id="KW-1185">Reference proteome</keyword>
<evidence type="ECO:0000313" key="4">
    <source>
        <dbReference type="EMBL" id="MDH7452709.1"/>
    </source>
</evidence>
<dbReference type="Pfam" id="PF01370">
    <property type="entry name" value="Epimerase"/>
    <property type="match status" value="1"/>
</dbReference>
<dbReference type="PANTHER" id="PTHR12126">
    <property type="entry name" value="NADH-UBIQUINONE OXIDOREDUCTASE 39 KDA SUBUNIT-RELATED"/>
    <property type="match status" value="1"/>
</dbReference>
<comment type="caution">
    <text evidence="4">The sequence shown here is derived from an EMBL/GenBank/DDBJ whole genome shotgun (WGS) entry which is preliminary data.</text>
</comment>
<accession>A0ABT6MQJ0</accession>
<keyword evidence="2" id="KW-0472">Membrane</keyword>
<feature type="transmembrane region" description="Helical" evidence="2">
    <location>
        <begin position="450"/>
        <end position="469"/>
    </location>
</feature>
<evidence type="ECO:0000313" key="5">
    <source>
        <dbReference type="Proteomes" id="UP001160550"/>
    </source>
</evidence>
<dbReference type="Proteomes" id="UP001160550">
    <property type="component" value="Unassembled WGS sequence"/>
</dbReference>
<feature type="transmembrane region" description="Helical" evidence="2">
    <location>
        <begin position="398"/>
        <end position="416"/>
    </location>
</feature>